<name>A0A8J4RZY0_9ROSI</name>
<evidence type="ECO:0000256" key="1">
    <source>
        <dbReference type="SAM" id="Phobius"/>
    </source>
</evidence>
<sequence length="107" mass="12002">MLQPSVDWQRFNIWCCEQVVAILILSVFGSYSTYLLEKDLPYVLTSALKMCTQNRLIVASKVERQVCMAKMARASGLVHRILRLLKPFSEGSGACAAANIIFYVLLS</sequence>
<organism evidence="2 3">
    <name type="scientific">Castanea mollissima</name>
    <name type="common">Chinese chestnut</name>
    <dbReference type="NCBI Taxonomy" id="60419"/>
    <lineage>
        <taxon>Eukaryota</taxon>
        <taxon>Viridiplantae</taxon>
        <taxon>Streptophyta</taxon>
        <taxon>Embryophyta</taxon>
        <taxon>Tracheophyta</taxon>
        <taxon>Spermatophyta</taxon>
        <taxon>Magnoliopsida</taxon>
        <taxon>eudicotyledons</taxon>
        <taxon>Gunneridae</taxon>
        <taxon>Pentapetalae</taxon>
        <taxon>rosids</taxon>
        <taxon>fabids</taxon>
        <taxon>Fagales</taxon>
        <taxon>Fagaceae</taxon>
        <taxon>Castanea</taxon>
    </lineage>
</organism>
<keyword evidence="1" id="KW-1133">Transmembrane helix</keyword>
<evidence type="ECO:0000313" key="3">
    <source>
        <dbReference type="Proteomes" id="UP000737018"/>
    </source>
</evidence>
<keyword evidence="1" id="KW-0812">Transmembrane</keyword>
<proteinExistence type="predicted"/>
<accession>A0A8J4RZY0</accession>
<dbReference type="Proteomes" id="UP000737018">
    <property type="component" value="Unassembled WGS sequence"/>
</dbReference>
<keyword evidence="1" id="KW-0472">Membrane</keyword>
<keyword evidence="3" id="KW-1185">Reference proteome</keyword>
<comment type="caution">
    <text evidence="2">The sequence shown here is derived from an EMBL/GenBank/DDBJ whole genome shotgun (WGS) entry which is preliminary data.</text>
</comment>
<protein>
    <submittedName>
        <fullName evidence="2">Uncharacterized protein</fullName>
    </submittedName>
</protein>
<gene>
    <name evidence="2" type="ORF">CMV_001899</name>
</gene>
<dbReference type="AlphaFoldDB" id="A0A8J4RZY0"/>
<evidence type="ECO:0000313" key="2">
    <source>
        <dbReference type="EMBL" id="KAF3974792.1"/>
    </source>
</evidence>
<reference evidence="2" key="1">
    <citation type="submission" date="2020-03" db="EMBL/GenBank/DDBJ databases">
        <title>Castanea mollissima Vanexum genome sequencing.</title>
        <authorList>
            <person name="Staton M."/>
        </authorList>
    </citation>
    <scope>NUCLEOTIDE SEQUENCE</scope>
    <source>
        <tissue evidence="2">Leaf</tissue>
    </source>
</reference>
<feature type="transmembrane region" description="Helical" evidence="1">
    <location>
        <begin position="12"/>
        <end position="34"/>
    </location>
</feature>
<dbReference type="EMBL" id="JRKL02000126">
    <property type="protein sequence ID" value="KAF3974792.1"/>
    <property type="molecule type" value="Genomic_DNA"/>
</dbReference>